<protein>
    <submittedName>
        <fullName evidence="1">Uncharacterized protein</fullName>
    </submittedName>
</protein>
<dbReference type="Proteomes" id="UP000005801">
    <property type="component" value="Unassembled WGS sequence"/>
</dbReference>
<organism evidence="1 2">
    <name type="scientific">Plesiocystis pacifica SIR-1</name>
    <dbReference type="NCBI Taxonomy" id="391625"/>
    <lineage>
        <taxon>Bacteria</taxon>
        <taxon>Pseudomonadati</taxon>
        <taxon>Myxococcota</taxon>
        <taxon>Polyangia</taxon>
        <taxon>Nannocystales</taxon>
        <taxon>Nannocystaceae</taxon>
        <taxon>Plesiocystis</taxon>
    </lineage>
</organism>
<evidence type="ECO:0000313" key="1">
    <source>
        <dbReference type="EMBL" id="EDM78598.1"/>
    </source>
</evidence>
<dbReference type="STRING" id="391625.PPSIR1_15210"/>
<comment type="caution">
    <text evidence="1">The sequence shown here is derived from an EMBL/GenBank/DDBJ whole genome shotgun (WGS) entry which is preliminary data.</text>
</comment>
<sequence>MRWTLFQRVMQKLVEIRELDPRRDATTYAEQLLARCPALFAELGGATALPAQLAARAIAEDHLREICGLAEHVVALQDRTGHPSNEYLVRLLALAYFSSDHNVVADDAPAGYGMVDDCMTVIAVERLDAAGRLPCTDETMHRVRYMSLALSEDTRPKVERILQRAAGFARACAEASEQSLERVTLELIEGPPERFPLPNGIPLAPIDSDTLHHLSLPPARLLEAEAGALTIAFDDGITLRRSPTGELSERAQA</sequence>
<gene>
    <name evidence="1" type="ORF">PPSIR1_15210</name>
</gene>
<dbReference type="RefSeq" id="WP_006972318.1">
    <property type="nucleotide sequence ID" value="NZ_ABCS01000029.1"/>
</dbReference>
<dbReference type="OrthoDB" id="5513333at2"/>
<proteinExistence type="predicted"/>
<name>A6G6G9_9BACT</name>
<evidence type="ECO:0000313" key="2">
    <source>
        <dbReference type="Proteomes" id="UP000005801"/>
    </source>
</evidence>
<keyword evidence="2" id="KW-1185">Reference proteome</keyword>
<reference evidence="1 2" key="1">
    <citation type="submission" date="2007-06" db="EMBL/GenBank/DDBJ databases">
        <authorList>
            <person name="Shimkets L."/>
            <person name="Ferriera S."/>
            <person name="Johnson J."/>
            <person name="Kravitz S."/>
            <person name="Beeson K."/>
            <person name="Sutton G."/>
            <person name="Rogers Y.-H."/>
            <person name="Friedman R."/>
            <person name="Frazier M."/>
            <person name="Venter J.C."/>
        </authorList>
    </citation>
    <scope>NUCLEOTIDE SEQUENCE [LARGE SCALE GENOMIC DNA]</scope>
    <source>
        <strain evidence="1 2">SIR-1</strain>
    </source>
</reference>
<dbReference type="AlphaFoldDB" id="A6G6G9"/>
<accession>A6G6G9</accession>
<dbReference type="EMBL" id="ABCS01000029">
    <property type="protein sequence ID" value="EDM78598.1"/>
    <property type="molecule type" value="Genomic_DNA"/>
</dbReference>